<dbReference type="EMBL" id="RCYZ01000008">
    <property type="protein sequence ID" value="TPG63086.1"/>
    <property type="molecule type" value="Genomic_DNA"/>
</dbReference>
<keyword evidence="2" id="KW-0732">Signal</keyword>
<feature type="compositionally biased region" description="Low complexity" evidence="1">
    <location>
        <begin position="24"/>
        <end position="39"/>
    </location>
</feature>
<dbReference type="PROSITE" id="PS51257">
    <property type="entry name" value="PROKAR_LIPOPROTEIN"/>
    <property type="match status" value="1"/>
</dbReference>
<dbReference type="AlphaFoldDB" id="A0A502GQ18"/>
<accession>A0A502GQ18</accession>
<evidence type="ECO:0000256" key="1">
    <source>
        <dbReference type="SAM" id="MobiDB-lite"/>
    </source>
</evidence>
<dbReference type="RefSeq" id="WP_140468967.1">
    <property type="nucleotide sequence ID" value="NZ_RCYZ01000008.1"/>
</dbReference>
<organism evidence="3 4">
    <name type="scientific">Hymenobacter nivis</name>
    <dbReference type="NCBI Taxonomy" id="1850093"/>
    <lineage>
        <taxon>Bacteria</taxon>
        <taxon>Pseudomonadati</taxon>
        <taxon>Bacteroidota</taxon>
        <taxon>Cytophagia</taxon>
        <taxon>Cytophagales</taxon>
        <taxon>Hymenobacteraceae</taxon>
        <taxon>Hymenobacter</taxon>
    </lineage>
</organism>
<evidence type="ECO:0000256" key="2">
    <source>
        <dbReference type="SAM" id="SignalP"/>
    </source>
</evidence>
<feature type="chain" id="PRO_5021446146" description="Lipoprotein" evidence="2">
    <location>
        <begin position="20"/>
        <end position="118"/>
    </location>
</feature>
<feature type="signal peptide" evidence="2">
    <location>
        <begin position="1"/>
        <end position="19"/>
    </location>
</feature>
<dbReference type="Proteomes" id="UP000317646">
    <property type="component" value="Unassembled WGS sequence"/>
</dbReference>
<feature type="region of interest" description="Disordered" evidence="1">
    <location>
        <begin position="24"/>
        <end position="51"/>
    </location>
</feature>
<comment type="caution">
    <text evidence="3">The sequence shown here is derived from an EMBL/GenBank/DDBJ whole genome shotgun (WGS) entry which is preliminary data.</text>
</comment>
<keyword evidence="4" id="KW-1185">Reference proteome</keyword>
<name>A0A502GQ18_9BACT</name>
<sequence length="118" mass="12207">MRPNHLTILGALAAASTLAGCQPTLTTTPVEAPPAATAPAPAPPTGAPTAAAARAAIGHYLEGQPNALLYVVDSARTIDLGSSWQVLVPRTDWARRMPNRAAFEVDKQTGSVKSLLVK</sequence>
<dbReference type="OrthoDB" id="886234at2"/>
<gene>
    <name evidence="3" type="ORF">EAH73_18745</name>
</gene>
<evidence type="ECO:0000313" key="4">
    <source>
        <dbReference type="Proteomes" id="UP000317646"/>
    </source>
</evidence>
<evidence type="ECO:0008006" key="5">
    <source>
        <dbReference type="Google" id="ProtNLM"/>
    </source>
</evidence>
<proteinExistence type="predicted"/>
<protein>
    <recommendedName>
        <fullName evidence="5">Lipoprotein</fullName>
    </recommendedName>
</protein>
<evidence type="ECO:0000313" key="3">
    <source>
        <dbReference type="EMBL" id="TPG63086.1"/>
    </source>
</evidence>
<reference evidence="3 4" key="1">
    <citation type="journal article" date="2019" name="Environ. Microbiol.">
        <title>Species interactions and distinct microbial communities in high Arctic permafrost affected cryosols are associated with the CH4 and CO2 gas fluxes.</title>
        <authorList>
            <person name="Altshuler I."/>
            <person name="Hamel J."/>
            <person name="Turney S."/>
            <person name="Magnuson E."/>
            <person name="Levesque R."/>
            <person name="Greer C."/>
            <person name="Whyte L.G."/>
        </authorList>
    </citation>
    <scope>NUCLEOTIDE SEQUENCE [LARGE SCALE GENOMIC DNA]</scope>
    <source>
        <strain evidence="3 4">S9.2P</strain>
    </source>
</reference>